<feature type="region of interest" description="Disordered" evidence="1">
    <location>
        <begin position="1"/>
        <end position="21"/>
    </location>
</feature>
<organism evidence="2 3">
    <name type="scientific">Aspergillus kawachii</name>
    <name type="common">White koji mold</name>
    <name type="synonym">Aspergillus awamori var. kawachi</name>
    <dbReference type="NCBI Taxonomy" id="1069201"/>
    <lineage>
        <taxon>Eukaryota</taxon>
        <taxon>Fungi</taxon>
        <taxon>Dikarya</taxon>
        <taxon>Ascomycota</taxon>
        <taxon>Pezizomycotina</taxon>
        <taxon>Eurotiomycetes</taxon>
        <taxon>Eurotiomycetidae</taxon>
        <taxon>Eurotiales</taxon>
        <taxon>Aspergillaceae</taxon>
        <taxon>Aspergillus</taxon>
        <taxon>Aspergillus subgen. Circumdati</taxon>
    </lineage>
</organism>
<dbReference type="GeneID" id="64958243"/>
<sequence>MPCRYSSFSPHSSSLHKQTFNQQAHASNNQLLKMKASAVLSLVALAGLTIAAPAVGNDNVHGGGSGGIHRRGDGWGEKPEAVAVEEIGVPVAVKKPQEHWHKPQPVPVKSDEYSKEAGKKWGKEGGSAGEEHYKSVQDNESASFSKSFGETTDDKKGKNWGKEGGEEKEKEKGKSQQ</sequence>
<evidence type="ECO:0000313" key="3">
    <source>
        <dbReference type="Proteomes" id="UP000661280"/>
    </source>
</evidence>
<feature type="compositionally biased region" description="Polar residues" evidence="1">
    <location>
        <begin position="138"/>
        <end position="150"/>
    </location>
</feature>
<name>A0A7R7ZW46_ASPKA</name>
<feature type="compositionally biased region" description="Basic and acidic residues" evidence="1">
    <location>
        <begin position="109"/>
        <end position="137"/>
    </location>
</feature>
<evidence type="ECO:0000256" key="1">
    <source>
        <dbReference type="SAM" id="MobiDB-lite"/>
    </source>
</evidence>
<keyword evidence="3" id="KW-1185">Reference proteome</keyword>
<protein>
    <submittedName>
        <fullName evidence="2">Uncharacterized protein</fullName>
    </submittedName>
</protein>
<evidence type="ECO:0000313" key="2">
    <source>
        <dbReference type="EMBL" id="BCR96918.1"/>
    </source>
</evidence>
<feature type="region of interest" description="Disordered" evidence="1">
    <location>
        <begin position="92"/>
        <end position="177"/>
    </location>
</feature>
<feature type="compositionally biased region" description="Low complexity" evidence="1">
    <location>
        <begin position="1"/>
        <end position="13"/>
    </location>
</feature>
<reference evidence="2" key="2">
    <citation type="submission" date="2021-02" db="EMBL/GenBank/DDBJ databases">
        <title>Aspergillus luchuensis mut. kawachii IFO 4304 genome sequence.</title>
        <authorList>
            <person name="Mori K."/>
            <person name="Kadooka C."/>
            <person name="Goto M."/>
            <person name="Futagami T."/>
        </authorList>
    </citation>
    <scope>NUCLEOTIDE SEQUENCE</scope>
    <source>
        <strain evidence="2">IFO 4308</strain>
    </source>
</reference>
<reference evidence="2" key="1">
    <citation type="submission" date="2021-01" db="EMBL/GenBank/DDBJ databases">
        <authorList>
            <consortium name="Aspergillus luchuensis mut. kawachii IFO 4304 genome sequencing consortium"/>
            <person name="Kazuki M."/>
            <person name="Futagami T."/>
        </authorList>
    </citation>
    <scope>NUCLEOTIDE SEQUENCE</scope>
    <source>
        <strain evidence="2">IFO 4308</strain>
    </source>
</reference>
<dbReference type="RefSeq" id="XP_041540684.1">
    <property type="nucleotide sequence ID" value="XM_041686728.1"/>
</dbReference>
<dbReference type="EMBL" id="AP024427">
    <property type="protein sequence ID" value="BCR96918.1"/>
    <property type="molecule type" value="Genomic_DNA"/>
</dbReference>
<dbReference type="OrthoDB" id="4482134at2759"/>
<dbReference type="AlphaFoldDB" id="A0A7R7ZW46"/>
<proteinExistence type="predicted"/>
<gene>
    <name evidence="2" type="ORF">AKAW2_30237A</name>
</gene>
<dbReference type="Proteomes" id="UP000661280">
    <property type="component" value="Chromosome 3"/>
</dbReference>
<dbReference type="KEGG" id="aluc:AKAW2_30237A"/>
<feature type="compositionally biased region" description="Basic and acidic residues" evidence="1">
    <location>
        <begin position="152"/>
        <end position="177"/>
    </location>
</feature>
<accession>A0A7R7ZW46</accession>